<sequence>MSDHVDGVKRFLKGDESGHLVTFCIIKTKSELLSRSLTSRFFTTFCHLQTPLLVDIEEEVPTYTTIYLGSDGLSRLSIPPLRSVSDVRSNGGWSILPACTNKQLLPHAHLTTIDVSSDSDMTQWKYTANMLKHAFSKLGKEQYMLYGRS</sequence>
<reference evidence="1" key="1">
    <citation type="submission" date="2019-12" db="EMBL/GenBank/DDBJ databases">
        <title>Genome sequencing and annotation of Brassica cretica.</title>
        <authorList>
            <person name="Studholme D.J."/>
            <person name="Sarris P."/>
        </authorList>
    </citation>
    <scope>NUCLEOTIDE SEQUENCE</scope>
    <source>
        <strain evidence="1">PFS-109/04</strain>
        <tissue evidence="1">Leaf</tissue>
    </source>
</reference>
<dbReference type="AlphaFoldDB" id="A0A8S9PWN6"/>
<dbReference type="Proteomes" id="UP000712600">
    <property type="component" value="Unassembled WGS sequence"/>
</dbReference>
<evidence type="ECO:0000313" key="1">
    <source>
        <dbReference type="EMBL" id="KAF3526997.1"/>
    </source>
</evidence>
<comment type="caution">
    <text evidence="1">The sequence shown here is derived from an EMBL/GenBank/DDBJ whole genome shotgun (WGS) entry which is preliminary data.</text>
</comment>
<protein>
    <submittedName>
        <fullName evidence="1">Uncharacterized protein</fullName>
    </submittedName>
</protein>
<proteinExistence type="predicted"/>
<dbReference type="EMBL" id="QGKX02001347">
    <property type="protein sequence ID" value="KAF3526997.1"/>
    <property type="molecule type" value="Genomic_DNA"/>
</dbReference>
<name>A0A8S9PWN6_BRACR</name>
<evidence type="ECO:0000313" key="2">
    <source>
        <dbReference type="Proteomes" id="UP000712600"/>
    </source>
</evidence>
<accession>A0A8S9PWN6</accession>
<gene>
    <name evidence="1" type="ORF">F2Q69_00047888</name>
</gene>
<organism evidence="1 2">
    <name type="scientific">Brassica cretica</name>
    <name type="common">Mustard</name>
    <dbReference type="NCBI Taxonomy" id="69181"/>
    <lineage>
        <taxon>Eukaryota</taxon>
        <taxon>Viridiplantae</taxon>
        <taxon>Streptophyta</taxon>
        <taxon>Embryophyta</taxon>
        <taxon>Tracheophyta</taxon>
        <taxon>Spermatophyta</taxon>
        <taxon>Magnoliopsida</taxon>
        <taxon>eudicotyledons</taxon>
        <taxon>Gunneridae</taxon>
        <taxon>Pentapetalae</taxon>
        <taxon>rosids</taxon>
        <taxon>malvids</taxon>
        <taxon>Brassicales</taxon>
        <taxon>Brassicaceae</taxon>
        <taxon>Brassiceae</taxon>
        <taxon>Brassica</taxon>
    </lineage>
</organism>